<accession>A0A926I4T6</accession>
<keyword evidence="3 6" id="KW-0812">Transmembrane</keyword>
<feature type="transmembrane region" description="Helical" evidence="6">
    <location>
        <begin position="200"/>
        <end position="218"/>
    </location>
</feature>
<feature type="transmembrane region" description="Helical" evidence="6">
    <location>
        <begin position="283"/>
        <end position="310"/>
    </location>
</feature>
<keyword evidence="6" id="KW-0813">Transport</keyword>
<dbReference type="RefSeq" id="WP_187525145.1">
    <property type="nucleotide sequence ID" value="NZ_JACRTA010000002.1"/>
</dbReference>
<dbReference type="PIRSF" id="PIRSF018968">
    <property type="entry name" value="ABC_permease_BceB"/>
    <property type="match status" value="1"/>
</dbReference>
<evidence type="ECO:0000256" key="4">
    <source>
        <dbReference type="ARBA" id="ARBA00022989"/>
    </source>
</evidence>
<evidence type="ECO:0000256" key="1">
    <source>
        <dbReference type="ARBA" id="ARBA00004651"/>
    </source>
</evidence>
<comment type="caution">
    <text evidence="8">The sequence shown here is derived from an EMBL/GenBank/DDBJ whole genome shotgun (WGS) entry which is preliminary data.</text>
</comment>
<feature type="transmembrane region" description="Helical" evidence="6">
    <location>
        <begin position="20"/>
        <end position="37"/>
    </location>
</feature>
<reference evidence="8" key="1">
    <citation type="submission" date="2020-08" db="EMBL/GenBank/DDBJ databases">
        <title>Genome public.</title>
        <authorList>
            <person name="Liu C."/>
            <person name="Sun Q."/>
        </authorList>
    </citation>
    <scope>NUCLEOTIDE SEQUENCE</scope>
    <source>
        <strain evidence="8">NSJ-24</strain>
    </source>
</reference>
<gene>
    <name evidence="8" type="ORF">H8692_05235</name>
</gene>
<sequence>MTRLYPSMAFTNIKKSRRTYIPYMVSCILTISIYYIICSLADNENIALLWGGNIIQSYMGFGQIIVSIFAFIFLFYINSFLLKRRRSEFGLYNILGMEKRHITKVIIFETFYTYITVMILGILCGILLDKLMYLILAKMFGGGIPIGFYISTSAISKSFGLFGIIFLLILFNSIRQIYKAKPVELLKSESTGEREPKVKWILAALGVACLGSGYYIAVTTENPVAAFAMYFVAVILVIAGTYLLFTAGSVALLKLLKKNKGYYYKTKHFISVSSMMYRMKRNAVGLANICILSTMVLVMVSATLSIYLGLDDSLDKRYPAEFSISSMADDPLNNDVSELLDKSLSKEGLKKKNEISYKDLSVSAVYEEKEDRFITDPDSYTSLSAFQTYDKLATLVFVTLDDYNRCMRTDETINSESDVLVYSNRAQLETDTINIFNTKLNVIKTLDDFMVSGNMAANISNGYFVVVKDDTVLNDIYKKNVKAYGEYSSFINYYYLTDIAGDPEENKTAIENAFNDIKTQLNDSQQSGDSPYAGFTGAIECRSVEGESFGKDLTGLFFIGIFLGLLFIMATVLIMYYKQLTEGYEDKKRFEILQNVGMSHREVKKSINSQILTVFFLPLITAGIHVAFNFPFIFRVLTLLNLFNMKLFALCTIGCFLVFTIFYIIVYKMTSRLYYRIVKK</sequence>
<keyword evidence="4 6" id="KW-1133">Transmembrane helix</keyword>
<proteinExistence type="inferred from homology"/>
<name>A0A926I4T6_9FIRM</name>
<feature type="transmembrane region" description="Helical" evidence="6">
    <location>
        <begin position="148"/>
        <end position="171"/>
    </location>
</feature>
<keyword evidence="9" id="KW-1185">Reference proteome</keyword>
<dbReference type="EMBL" id="JACRTA010000002">
    <property type="protein sequence ID" value="MBC8568169.1"/>
    <property type="molecule type" value="Genomic_DNA"/>
</dbReference>
<keyword evidence="2 6" id="KW-1003">Cell membrane</keyword>
<dbReference type="GO" id="GO:0005886">
    <property type="term" value="C:plasma membrane"/>
    <property type="evidence" value="ECO:0007669"/>
    <property type="project" value="UniProtKB-SubCell"/>
</dbReference>
<evidence type="ECO:0000313" key="8">
    <source>
        <dbReference type="EMBL" id="MBC8568169.1"/>
    </source>
</evidence>
<comment type="subcellular location">
    <subcellularLocation>
        <location evidence="1 6">Cell membrane</location>
        <topology evidence="1 6">Multi-pass membrane protein</topology>
    </subcellularLocation>
</comment>
<comment type="similarity">
    <text evidence="6">Belongs to the ABC-4 integral membrane protein family.</text>
</comment>
<feature type="transmembrane region" description="Helical" evidence="6">
    <location>
        <begin position="646"/>
        <end position="666"/>
    </location>
</feature>
<dbReference type="Pfam" id="PF02687">
    <property type="entry name" value="FtsX"/>
    <property type="match status" value="2"/>
</dbReference>
<evidence type="ECO:0000256" key="5">
    <source>
        <dbReference type="ARBA" id="ARBA00023136"/>
    </source>
</evidence>
<feature type="transmembrane region" description="Helical" evidence="6">
    <location>
        <begin position="224"/>
        <end position="253"/>
    </location>
</feature>
<keyword evidence="5 6" id="KW-0472">Membrane</keyword>
<evidence type="ECO:0000259" key="7">
    <source>
        <dbReference type="Pfam" id="PF02687"/>
    </source>
</evidence>
<feature type="transmembrane region" description="Helical" evidence="6">
    <location>
        <begin position="105"/>
        <end position="128"/>
    </location>
</feature>
<dbReference type="InterPro" id="IPR003838">
    <property type="entry name" value="ABC3_permease_C"/>
</dbReference>
<dbReference type="InterPro" id="IPR052536">
    <property type="entry name" value="ABC-4_Integral_Memb_Prot"/>
</dbReference>
<feature type="domain" description="ABC3 transporter permease C-terminal" evidence="7">
    <location>
        <begin position="64"/>
        <end position="182"/>
    </location>
</feature>
<evidence type="ECO:0000256" key="2">
    <source>
        <dbReference type="ARBA" id="ARBA00022475"/>
    </source>
</evidence>
<evidence type="ECO:0000256" key="6">
    <source>
        <dbReference type="PIRNR" id="PIRNR018968"/>
    </source>
</evidence>
<feature type="transmembrane region" description="Helical" evidence="6">
    <location>
        <begin position="57"/>
        <end position="77"/>
    </location>
</feature>
<feature type="domain" description="ABC3 transporter permease C-terminal" evidence="7">
    <location>
        <begin position="561"/>
        <end position="672"/>
    </location>
</feature>
<feature type="transmembrane region" description="Helical" evidence="6">
    <location>
        <begin position="556"/>
        <end position="577"/>
    </location>
</feature>
<dbReference type="Proteomes" id="UP000610862">
    <property type="component" value="Unassembled WGS sequence"/>
</dbReference>
<dbReference type="GO" id="GO:0055085">
    <property type="term" value="P:transmembrane transport"/>
    <property type="evidence" value="ECO:0007669"/>
    <property type="project" value="UniProtKB-UniRule"/>
</dbReference>
<dbReference type="AlphaFoldDB" id="A0A926I4T6"/>
<evidence type="ECO:0000313" key="9">
    <source>
        <dbReference type="Proteomes" id="UP000610862"/>
    </source>
</evidence>
<dbReference type="InterPro" id="IPR027022">
    <property type="entry name" value="ABC_permease_BceB-typ"/>
</dbReference>
<dbReference type="PANTHER" id="PTHR46795">
    <property type="entry name" value="ABC TRANSPORTER PERMEASE-RELATED-RELATED"/>
    <property type="match status" value="1"/>
</dbReference>
<evidence type="ECO:0000256" key="3">
    <source>
        <dbReference type="ARBA" id="ARBA00022692"/>
    </source>
</evidence>
<protein>
    <submittedName>
        <fullName evidence="8">ABC transporter permease</fullName>
    </submittedName>
</protein>
<organism evidence="8 9">
    <name type="scientific">Lentihominibacter hominis</name>
    <dbReference type="NCBI Taxonomy" id="2763645"/>
    <lineage>
        <taxon>Bacteria</taxon>
        <taxon>Bacillati</taxon>
        <taxon>Bacillota</taxon>
        <taxon>Clostridia</taxon>
        <taxon>Peptostreptococcales</taxon>
        <taxon>Anaerovoracaceae</taxon>
        <taxon>Lentihominibacter</taxon>
    </lineage>
</organism>
<feature type="transmembrane region" description="Helical" evidence="6">
    <location>
        <begin position="611"/>
        <end position="634"/>
    </location>
</feature>
<dbReference type="PANTHER" id="PTHR46795:SF3">
    <property type="entry name" value="ABC TRANSPORTER PERMEASE"/>
    <property type="match status" value="1"/>
</dbReference>